<keyword evidence="3" id="KW-1185">Reference proteome</keyword>
<proteinExistence type="predicted"/>
<accession>A0ABN2NJA1</accession>
<sequence length="74" mass="7947">MEATVERTVRPEPGEESLAGYARIAPRPRKQRPTRRAVLGGGDATKAPKRLGTGELAPMEGDSSGTSWDDPDEL</sequence>
<feature type="region of interest" description="Disordered" evidence="1">
    <location>
        <begin position="1"/>
        <end position="74"/>
    </location>
</feature>
<organism evidence="2 3">
    <name type="scientific">Myceligenerans crystallogenes</name>
    <dbReference type="NCBI Taxonomy" id="316335"/>
    <lineage>
        <taxon>Bacteria</taxon>
        <taxon>Bacillati</taxon>
        <taxon>Actinomycetota</taxon>
        <taxon>Actinomycetes</taxon>
        <taxon>Micrococcales</taxon>
        <taxon>Promicromonosporaceae</taxon>
        <taxon>Myceligenerans</taxon>
    </lineage>
</organism>
<protein>
    <submittedName>
        <fullName evidence="2">Uncharacterized protein</fullName>
    </submittedName>
</protein>
<evidence type="ECO:0000256" key="1">
    <source>
        <dbReference type="SAM" id="MobiDB-lite"/>
    </source>
</evidence>
<dbReference type="EMBL" id="BAAANL010000007">
    <property type="protein sequence ID" value="GAA1871534.1"/>
    <property type="molecule type" value="Genomic_DNA"/>
</dbReference>
<evidence type="ECO:0000313" key="3">
    <source>
        <dbReference type="Proteomes" id="UP001501094"/>
    </source>
</evidence>
<dbReference type="RefSeq" id="WP_344105111.1">
    <property type="nucleotide sequence ID" value="NZ_BAAANL010000007.1"/>
</dbReference>
<evidence type="ECO:0000313" key="2">
    <source>
        <dbReference type="EMBL" id="GAA1871534.1"/>
    </source>
</evidence>
<name>A0ABN2NJA1_9MICO</name>
<comment type="caution">
    <text evidence="2">The sequence shown here is derived from an EMBL/GenBank/DDBJ whole genome shotgun (WGS) entry which is preliminary data.</text>
</comment>
<dbReference type="Proteomes" id="UP001501094">
    <property type="component" value="Unassembled WGS sequence"/>
</dbReference>
<feature type="compositionally biased region" description="Basic and acidic residues" evidence="1">
    <location>
        <begin position="1"/>
        <end position="13"/>
    </location>
</feature>
<gene>
    <name evidence="2" type="ORF">GCM10009751_33460</name>
</gene>
<feature type="compositionally biased region" description="Basic residues" evidence="1">
    <location>
        <begin position="26"/>
        <end position="35"/>
    </location>
</feature>
<reference evidence="2 3" key="1">
    <citation type="journal article" date="2019" name="Int. J. Syst. Evol. Microbiol.">
        <title>The Global Catalogue of Microorganisms (GCM) 10K type strain sequencing project: providing services to taxonomists for standard genome sequencing and annotation.</title>
        <authorList>
            <consortium name="The Broad Institute Genomics Platform"/>
            <consortium name="The Broad Institute Genome Sequencing Center for Infectious Disease"/>
            <person name="Wu L."/>
            <person name="Ma J."/>
        </authorList>
    </citation>
    <scope>NUCLEOTIDE SEQUENCE [LARGE SCALE GENOMIC DNA]</scope>
    <source>
        <strain evidence="2 3">JCM 14326</strain>
    </source>
</reference>